<keyword evidence="1" id="KW-0812">Transmembrane</keyword>
<dbReference type="RefSeq" id="WP_223420608.1">
    <property type="nucleotide sequence ID" value="NZ_JAIPME010000002.1"/>
</dbReference>
<feature type="transmembrane region" description="Helical" evidence="1">
    <location>
        <begin position="6"/>
        <end position="27"/>
    </location>
</feature>
<dbReference type="NCBIfam" id="TIGR02532">
    <property type="entry name" value="IV_pilin_GFxxxE"/>
    <property type="match status" value="1"/>
</dbReference>
<dbReference type="Proteomes" id="UP000734271">
    <property type="component" value="Unassembled WGS sequence"/>
</dbReference>
<name>A0ABS7T1S9_9FIRM</name>
<dbReference type="InterPro" id="IPR045584">
    <property type="entry name" value="Pilin-like"/>
</dbReference>
<organism evidence="2 3">
    <name type="scientific">Anaerococcus murdochii</name>
    <dbReference type="NCBI Taxonomy" id="411577"/>
    <lineage>
        <taxon>Bacteria</taxon>
        <taxon>Bacillati</taxon>
        <taxon>Bacillota</taxon>
        <taxon>Tissierellia</taxon>
        <taxon>Tissierellales</taxon>
        <taxon>Peptoniphilaceae</taxon>
        <taxon>Anaerococcus</taxon>
    </lineage>
</organism>
<keyword evidence="1" id="KW-0472">Membrane</keyword>
<sequence length="141" mass="16241">MKRRGFTLIELIVVLTIISISFGVLTLKFSIIDKIGAKNEIQTFVDDYSYLRDLSLSSGTINFIKFTDSGYILSGYKEKTRDLKYIKHLNTETITFAQNSYVSSKKNKEGYNLDFVSRKDPNIRWNFTIEPIGGYLSEKNK</sequence>
<dbReference type="Pfam" id="PF07963">
    <property type="entry name" value="N_methyl"/>
    <property type="match status" value="1"/>
</dbReference>
<protein>
    <submittedName>
        <fullName evidence="2">Prepilin-type N-terminal cleavage/methylation domain-containing protein</fullName>
    </submittedName>
</protein>
<dbReference type="SUPFAM" id="SSF54523">
    <property type="entry name" value="Pili subunits"/>
    <property type="match status" value="1"/>
</dbReference>
<dbReference type="EMBL" id="JAIPME010000002">
    <property type="protein sequence ID" value="MBZ2387749.1"/>
    <property type="molecule type" value="Genomic_DNA"/>
</dbReference>
<dbReference type="InterPro" id="IPR012902">
    <property type="entry name" value="N_methyl_site"/>
</dbReference>
<gene>
    <name evidence="2" type="ORF">K8P03_10745</name>
</gene>
<accession>A0ABS7T1S9</accession>
<evidence type="ECO:0000313" key="3">
    <source>
        <dbReference type="Proteomes" id="UP000734271"/>
    </source>
</evidence>
<comment type="caution">
    <text evidence="2">The sequence shown here is derived from an EMBL/GenBank/DDBJ whole genome shotgun (WGS) entry which is preliminary data.</text>
</comment>
<reference evidence="2 3" key="1">
    <citation type="submission" date="2021-08" db="EMBL/GenBank/DDBJ databases">
        <title>FDA dAtabase for Regulatory Grade micrObial Sequences (FDA-ARGOS): Supporting development and validation of Infectious Disease Dx tests.</title>
        <authorList>
            <person name="Sproer C."/>
            <person name="Gronow S."/>
            <person name="Severitt S."/>
            <person name="Schroder I."/>
            <person name="Tallon L."/>
            <person name="Sadzewicz L."/>
            <person name="Zhao X."/>
            <person name="Boylan J."/>
            <person name="Ott S."/>
            <person name="Bowen H."/>
            <person name="Vavikolanu K."/>
            <person name="Hazen T."/>
            <person name="Aluvathingal J."/>
            <person name="Nadendla S."/>
            <person name="Lowell S."/>
            <person name="Myers T."/>
            <person name="Yan Y."/>
            <person name="Sichtig H."/>
        </authorList>
    </citation>
    <scope>NUCLEOTIDE SEQUENCE [LARGE SCALE GENOMIC DNA]</scope>
    <source>
        <strain evidence="2 3">FDAARGOS_1460</strain>
    </source>
</reference>
<evidence type="ECO:0000313" key="2">
    <source>
        <dbReference type="EMBL" id="MBZ2387749.1"/>
    </source>
</evidence>
<proteinExistence type="predicted"/>
<evidence type="ECO:0000256" key="1">
    <source>
        <dbReference type="SAM" id="Phobius"/>
    </source>
</evidence>
<keyword evidence="3" id="KW-1185">Reference proteome</keyword>
<keyword evidence="1" id="KW-1133">Transmembrane helix</keyword>